<dbReference type="AlphaFoldDB" id="A0A517RHE8"/>
<proteinExistence type="predicted"/>
<dbReference type="Gene3D" id="1.25.40.10">
    <property type="entry name" value="Tetratricopeptide repeat domain"/>
    <property type="match status" value="1"/>
</dbReference>
<keyword evidence="4" id="KW-1185">Reference proteome</keyword>
<protein>
    <submittedName>
        <fullName evidence="3">Photosystem I assembly protein Ycf3</fullName>
    </submittedName>
</protein>
<dbReference type="GO" id="GO:0097363">
    <property type="term" value="F:protein O-acetylglucosaminyltransferase activity"/>
    <property type="evidence" value="ECO:0007669"/>
    <property type="project" value="TreeGrafter"/>
</dbReference>
<dbReference type="PROSITE" id="PS50005">
    <property type="entry name" value="TPR"/>
    <property type="match status" value="1"/>
</dbReference>
<dbReference type="PANTHER" id="PTHR44366:SF1">
    <property type="entry name" value="UDP-N-ACETYLGLUCOSAMINE--PEPTIDE N-ACETYLGLUCOSAMINYLTRANSFERASE 110 KDA SUBUNIT"/>
    <property type="match status" value="1"/>
</dbReference>
<organism evidence="3 4">
    <name type="scientific">Gimesia alba</name>
    <dbReference type="NCBI Taxonomy" id="2527973"/>
    <lineage>
        <taxon>Bacteria</taxon>
        <taxon>Pseudomonadati</taxon>
        <taxon>Planctomycetota</taxon>
        <taxon>Planctomycetia</taxon>
        <taxon>Planctomycetales</taxon>
        <taxon>Planctomycetaceae</taxon>
        <taxon>Gimesia</taxon>
    </lineage>
</organism>
<dbReference type="InterPro" id="IPR011990">
    <property type="entry name" value="TPR-like_helical_dom_sf"/>
</dbReference>
<keyword evidence="1" id="KW-0802">TPR repeat</keyword>
<evidence type="ECO:0000256" key="2">
    <source>
        <dbReference type="SAM" id="Phobius"/>
    </source>
</evidence>
<dbReference type="Pfam" id="PF13432">
    <property type="entry name" value="TPR_16"/>
    <property type="match status" value="2"/>
</dbReference>
<feature type="repeat" description="TPR" evidence="1">
    <location>
        <begin position="257"/>
        <end position="290"/>
    </location>
</feature>
<dbReference type="InterPro" id="IPR019734">
    <property type="entry name" value="TPR_rpt"/>
</dbReference>
<reference evidence="3 4" key="1">
    <citation type="submission" date="2019-02" db="EMBL/GenBank/DDBJ databases">
        <title>Deep-cultivation of Planctomycetes and their phenomic and genomic characterization uncovers novel biology.</title>
        <authorList>
            <person name="Wiegand S."/>
            <person name="Jogler M."/>
            <person name="Boedeker C."/>
            <person name="Pinto D."/>
            <person name="Vollmers J."/>
            <person name="Rivas-Marin E."/>
            <person name="Kohn T."/>
            <person name="Peeters S.H."/>
            <person name="Heuer A."/>
            <person name="Rast P."/>
            <person name="Oberbeckmann S."/>
            <person name="Bunk B."/>
            <person name="Jeske O."/>
            <person name="Meyerdierks A."/>
            <person name="Storesund J.E."/>
            <person name="Kallscheuer N."/>
            <person name="Luecker S."/>
            <person name="Lage O.M."/>
            <person name="Pohl T."/>
            <person name="Merkel B.J."/>
            <person name="Hornburger P."/>
            <person name="Mueller R.-W."/>
            <person name="Bruemmer F."/>
            <person name="Labrenz M."/>
            <person name="Spormann A.M."/>
            <person name="Op den Camp H."/>
            <person name="Overmann J."/>
            <person name="Amann R."/>
            <person name="Jetten M.S.M."/>
            <person name="Mascher T."/>
            <person name="Medema M.H."/>
            <person name="Devos D.P."/>
            <person name="Kaster A.-K."/>
            <person name="Ovreas L."/>
            <person name="Rohde M."/>
            <person name="Galperin M.Y."/>
            <person name="Jogler C."/>
        </authorList>
    </citation>
    <scope>NUCLEOTIDE SEQUENCE [LARGE SCALE GENOMIC DNA]</scope>
    <source>
        <strain evidence="3 4">Pan241w</strain>
    </source>
</reference>
<dbReference type="PANTHER" id="PTHR44366">
    <property type="entry name" value="UDP-N-ACETYLGLUCOSAMINE--PEPTIDE N-ACETYLGLUCOSAMINYLTRANSFERASE 110 KDA SUBUNIT"/>
    <property type="match status" value="1"/>
</dbReference>
<gene>
    <name evidence="3" type="ORF">Pan241w_34010</name>
</gene>
<keyword evidence="2" id="KW-0472">Membrane</keyword>
<feature type="transmembrane region" description="Helical" evidence="2">
    <location>
        <begin position="23"/>
        <end position="44"/>
    </location>
</feature>
<keyword evidence="2" id="KW-1133">Transmembrane helix</keyword>
<name>A0A517RHE8_9PLAN</name>
<dbReference type="KEGG" id="gaz:Pan241w_34010"/>
<dbReference type="EMBL" id="CP036269">
    <property type="protein sequence ID" value="QDT43301.1"/>
    <property type="molecule type" value="Genomic_DNA"/>
</dbReference>
<evidence type="ECO:0000313" key="3">
    <source>
        <dbReference type="EMBL" id="QDT43301.1"/>
    </source>
</evidence>
<dbReference type="SMART" id="SM00028">
    <property type="entry name" value="TPR"/>
    <property type="match status" value="4"/>
</dbReference>
<dbReference type="SUPFAM" id="SSF48452">
    <property type="entry name" value="TPR-like"/>
    <property type="match status" value="2"/>
</dbReference>
<keyword evidence="2" id="KW-0812">Transmembrane</keyword>
<accession>A0A517RHE8</accession>
<dbReference type="Proteomes" id="UP000317171">
    <property type="component" value="Chromosome"/>
</dbReference>
<sequence length="379" mass="42828">MNMNNQPESDKLSNPFSKPEKSVSFSIGLIVAGVGMLALLLYYFSDQSEVATVKQSEQSEEHQEAGAKAEKARRKELIAYLQQHPDDEFAHFQLGQLIQDRAPFQALENYSHVTSLHPRYYEAVEAIAEIAMEQDLPDKAKPALMILVRKYPQESRFHEQLARLFFNAGKNDRALKYANRSIELGANQAAHYMLVANILRQAGRTSEMVGPLKEVLFLEPDLYEAHLNLAYAALYTGDLTTAEREANWCLEQRPDSSTALRYLAMIDRNQGKVDAALSHIEQALQADPHDFESLLLKADLLIYQRAGQQAYDLLKPFYAARQTDRRFISALARAAGLIGNREEALQLQKINQSLIKEDDLKPTSLQSESVEKNQSSQEK</sequence>
<evidence type="ECO:0000313" key="4">
    <source>
        <dbReference type="Proteomes" id="UP000317171"/>
    </source>
</evidence>
<evidence type="ECO:0000256" key="1">
    <source>
        <dbReference type="PROSITE-ProRule" id="PRU00339"/>
    </source>
</evidence>
<dbReference type="InterPro" id="IPR037919">
    <property type="entry name" value="OGT"/>
</dbReference>
<dbReference type="GO" id="GO:0006493">
    <property type="term" value="P:protein O-linked glycosylation"/>
    <property type="evidence" value="ECO:0007669"/>
    <property type="project" value="InterPro"/>
</dbReference>
<dbReference type="OrthoDB" id="289964at2"/>